<feature type="transmembrane region" description="Helical" evidence="5">
    <location>
        <begin position="60"/>
        <end position="80"/>
    </location>
</feature>
<evidence type="ECO:0000256" key="3">
    <source>
        <dbReference type="ARBA" id="ARBA00022989"/>
    </source>
</evidence>
<dbReference type="InterPro" id="IPR036259">
    <property type="entry name" value="MFS_trans_sf"/>
</dbReference>
<evidence type="ECO:0008006" key="8">
    <source>
        <dbReference type="Google" id="ProtNLM"/>
    </source>
</evidence>
<organism evidence="6 7">
    <name type="scientific">Intoshia linei</name>
    <dbReference type="NCBI Taxonomy" id="1819745"/>
    <lineage>
        <taxon>Eukaryota</taxon>
        <taxon>Metazoa</taxon>
        <taxon>Spiralia</taxon>
        <taxon>Lophotrochozoa</taxon>
        <taxon>Mesozoa</taxon>
        <taxon>Orthonectida</taxon>
        <taxon>Rhopaluridae</taxon>
        <taxon>Intoshia</taxon>
    </lineage>
</organism>
<dbReference type="Proteomes" id="UP000078046">
    <property type="component" value="Unassembled WGS sequence"/>
</dbReference>
<evidence type="ECO:0000256" key="2">
    <source>
        <dbReference type="ARBA" id="ARBA00022692"/>
    </source>
</evidence>
<dbReference type="AlphaFoldDB" id="A0A177ARX2"/>
<feature type="transmembrane region" description="Helical" evidence="5">
    <location>
        <begin position="284"/>
        <end position="306"/>
    </location>
</feature>
<evidence type="ECO:0000256" key="4">
    <source>
        <dbReference type="ARBA" id="ARBA00023136"/>
    </source>
</evidence>
<feature type="transmembrane region" description="Helical" evidence="5">
    <location>
        <begin position="222"/>
        <end position="241"/>
    </location>
</feature>
<dbReference type="PANTHER" id="PTHR12778:SF9">
    <property type="entry name" value="ACETYL-COENZYME A TRANSPORTER 1"/>
    <property type="match status" value="1"/>
</dbReference>
<reference evidence="6 7" key="1">
    <citation type="submission" date="2016-04" db="EMBL/GenBank/DDBJ databases">
        <title>The genome of Intoshia linei affirms orthonectids as highly simplified spiralians.</title>
        <authorList>
            <person name="Mikhailov K.V."/>
            <person name="Slusarev G.S."/>
            <person name="Nikitin M.A."/>
            <person name="Logacheva M.D."/>
            <person name="Penin A."/>
            <person name="Aleoshin V."/>
            <person name="Panchin Y.V."/>
        </authorList>
    </citation>
    <scope>NUCLEOTIDE SEQUENCE [LARGE SCALE GENOMIC DNA]</scope>
    <source>
        <strain evidence="6">Intl2013</strain>
        <tissue evidence="6">Whole animal</tissue>
    </source>
</reference>
<dbReference type="Gene3D" id="1.20.1250.20">
    <property type="entry name" value="MFS general substrate transporter like domains"/>
    <property type="match status" value="1"/>
</dbReference>
<feature type="transmembrane region" description="Helical" evidence="5">
    <location>
        <begin position="158"/>
        <end position="177"/>
    </location>
</feature>
<keyword evidence="3 5" id="KW-1133">Transmembrane helix</keyword>
<dbReference type="InterPro" id="IPR004752">
    <property type="entry name" value="AmpG_permease/AT-1"/>
</dbReference>
<feature type="transmembrane region" description="Helical" evidence="5">
    <location>
        <begin position="189"/>
        <end position="210"/>
    </location>
</feature>
<evidence type="ECO:0000313" key="7">
    <source>
        <dbReference type="Proteomes" id="UP000078046"/>
    </source>
</evidence>
<dbReference type="Pfam" id="PF13000">
    <property type="entry name" value="Acatn"/>
    <property type="match status" value="1"/>
</dbReference>
<keyword evidence="4 5" id="KW-0472">Membrane</keyword>
<feature type="transmembrane region" description="Helical" evidence="5">
    <location>
        <begin position="109"/>
        <end position="127"/>
    </location>
</feature>
<protein>
    <recommendedName>
        <fullName evidence="8">Acetyl-coenzyme A transporter 1</fullName>
    </recommendedName>
</protein>
<name>A0A177ARX2_9BILA</name>
<feature type="transmembrane region" description="Helical" evidence="5">
    <location>
        <begin position="20"/>
        <end position="40"/>
    </location>
</feature>
<dbReference type="InterPro" id="IPR024371">
    <property type="entry name" value="AcetylCoA_trans_1-like"/>
</dbReference>
<dbReference type="PANTHER" id="PTHR12778">
    <property type="entry name" value="SOLUTE CARRIER FAMILY 33 ACETYL-COA TRANSPORTER -RELATED"/>
    <property type="match status" value="1"/>
</dbReference>
<dbReference type="GO" id="GO:0035348">
    <property type="term" value="P:acetyl-CoA transmembrane transport"/>
    <property type="evidence" value="ECO:0007669"/>
    <property type="project" value="InterPro"/>
</dbReference>
<comment type="caution">
    <text evidence="6">The sequence shown here is derived from an EMBL/GenBank/DDBJ whole genome shotgun (WGS) entry which is preliminary data.</text>
</comment>
<comment type="subcellular location">
    <subcellularLocation>
        <location evidence="1">Membrane</location>
        <topology evidence="1">Multi-pass membrane protein</topology>
    </subcellularLocation>
</comment>
<proteinExistence type="predicted"/>
<keyword evidence="7" id="KW-1185">Reference proteome</keyword>
<feature type="transmembrane region" description="Helical" evidence="5">
    <location>
        <begin position="327"/>
        <end position="350"/>
    </location>
</feature>
<feature type="transmembrane region" description="Helical" evidence="5">
    <location>
        <begin position="370"/>
        <end position="389"/>
    </location>
</feature>
<evidence type="ECO:0000256" key="5">
    <source>
        <dbReference type="SAM" id="Phobius"/>
    </source>
</evidence>
<gene>
    <name evidence="6" type="ORF">A3Q56_07529</name>
</gene>
<evidence type="ECO:0000256" key="1">
    <source>
        <dbReference type="ARBA" id="ARBA00004141"/>
    </source>
</evidence>
<evidence type="ECO:0000313" key="6">
    <source>
        <dbReference type="EMBL" id="OAF64756.1"/>
    </source>
</evidence>
<dbReference type="OrthoDB" id="6415790at2759"/>
<dbReference type="GO" id="GO:0016020">
    <property type="term" value="C:membrane"/>
    <property type="evidence" value="ECO:0007669"/>
    <property type="project" value="UniProtKB-SubCell"/>
</dbReference>
<dbReference type="GO" id="GO:0008521">
    <property type="term" value="F:acetyl-CoA transmembrane transporter activity"/>
    <property type="evidence" value="ECO:0007669"/>
    <property type="project" value="InterPro"/>
</dbReference>
<sequence length="410" mass="47608">MLAYSLNSTMGTDDSAYNGNFYLLMSMFVLIITMSSTLDVNVDGWSLTMIPHEKLKIAAICNYIGTAIGPFLSLELLIIITSKTFHDHIKEYINLDENTQYHLPILLKYYLLILSACIFIFTTCLIFKKSDNTHKKISIRTVYVEFFNLIKHKPVIKYVLILITSKIGYIATEHVAYLRLIQCGLDMDINALITTPILLLKLIISPFVNWYVAKPESKPLQIFYKTVIFRTFAALIIAYIVQYMCYELIQLKNEILIMDYQNVTLLYSQDNVNSFNHIEFKPPVYTYIAIFVITLIISIFEMFTFLPFISFNLQISDPYIGGSSMTLFYMSYNIANTLTISLAMYIMSFATRHVELNFEKIKHVYILRDGYLAVSFLLFCFGLIIMLIVRRTISDMSKYPLKYWNPKFNK</sequence>
<dbReference type="SUPFAM" id="SSF103473">
    <property type="entry name" value="MFS general substrate transporter"/>
    <property type="match status" value="1"/>
</dbReference>
<keyword evidence="2 5" id="KW-0812">Transmembrane</keyword>
<dbReference type="EMBL" id="LWCA01001633">
    <property type="protein sequence ID" value="OAF64756.1"/>
    <property type="molecule type" value="Genomic_DNA"/>
</dbReference>
<accession>A0A177ARX2</accession>